<evidence type="ECO:0000313" key="2">
    <source>
        <dbReference type="EMBL" id="KAJ3227298.1"/>
    </source>
</evidence>
<keyword evidence="3" id="KW-1185">Reference proteome</keyword>
<comment type="caution">
    <text evidence="2">The sequence shown here is derived from an EMBL/GenBank/DDBJ whole genome shotgun (WGS) entry which is preliminary data.</text>
</comment>
<name>A0AAD5U7G8_9FUNG</name>
<dbReference type="AlphaFoldDB" id="A0AAD5U7G8"/>
<dbReference type="Proteomes" id="UP001211065">
    <property type="component" value="Unassembled WGS sequence"/>
</dbReference>
<feature type="region of interest" description="Disordered" evidence="1">
    <location>
        <begin position="1"/>
        <end position="60"/>
    </location>
</feature>
<reference evidence="2" key="1">
    <citation type="submission" date="2020-05" db="EMBL/GenBank/DDBJ databases">
        <title>Phylogenomic resolution of chytrid fungi.</title>
        <authorList>
            <person name="Stajich J.E."/>
            <person name="Amses K."/>
            <person name="Simmons R."/>
            <person name="Seto K."/>
            <person name="Myers J."/>
            <person name="Bonds A."/>
            <person name="Quandt C.A."/>
            <person name="Barry K."/>
            <person name="Liu P."/>
            <person name="Grigoriev I."/>
            <person name="Longcore J.E."/>
            <person name="James T.Y."/>
        </authorList>
    </citation>
    <scope>NUCLEOTIDE SEQUENCE</scope>
    <source>
        <strain evidence="2">JEL0476</strain>
    </source>
</reference>
<feature type="compositionally biased region" description="Low complexity" evidence="1">
    <location>
        <begin position="31"/>
        <end position="52"/>
    </location>
</feature>
<evidence type="ECO:0000256" key="1">
    <source>
        <dbReference type="SAM" id="MobiDB-lite"/>
    </source>
</evidence>
<dbReference type="EMBL" id="JADGJW010000019">
    <property type="protein sequence ID" value="KAJ3227298.1"/>
    <property type="molecule type" value="Genomic_DNA"/>
</dbReference>
<gene>
    <name evidence="2" type="ORF">HK099_002663</name>
</gene>
<organism evidence="2 3">
    <name type="scientific">Clydaea vesicula</name>
    <dbReference type="NCBI Taxonomy" id="447962"/>
    <lineage>
        <taxon>Eukaryota</taxon>
        <taxon>Fungi</taxon>
        <taxon>Fungi incertae sedis</taxon>
        <taxon>Chytridiomycota</taxon>
        <taxon>Chytridiomycota incertae sedis</taxon>
        <taxon>Chytridiomycetes</taxon>
        <taxon>Lobulomycetales</taxon>
        <taxon>Lobulomycetaceae</taxon>
        <taxon>Clydaea</taxon>
    </lineage>
</organism>
<protein>
    <submittedName>
        <fullName evidence="2">Uncharacterized protein</fullName>
    </submittedName>
</protein>
<sequence length="197" mass="21808">MHKLLRSPQLESQREVALNKTSEEPSLTTVTNTQQNAGVNGNQANGNGNQQNSATFQENSGENQTIIGTENVSNSIVNDNSSTIDNSTNVTNNNITNNVDTDINNNVTVNEDNRQFIKQNEEQTIVNNFHTIQQLQAENSKDYAKENHVQDSDYLSKFGESIPTGELNKGQLLKLILSAKKVSDDSLLMLMQLINNN</sequence>
<evidence type="ECO:0000313" key="3">
    <source>
        <dbReference type="Proteomes" id="UP001211065"/>
    </source>
</evidence>
<proteinExistence type="predicted"/>
<feature type="region of interest" description="Disordered" evidence="1">
    <location>
        <begin position="78"/>
        <end position="97"/>
    </location>
</feature>
<accession>A0AAD5U7G8</accession>